<accession>A0A448YP97</accession>
<feature type="domain" description="RPAP1 N-terminal" evidence="4">
    <location>
        <begin position="27"/>
        <end position="71"/>
    </location>
</feature>
<dbReference type="Pfam" id="PF08621">
    <property type="entry name" value="RPAP1_N"/>
    <property type="match status" value="1"/>
</dbReference>
<reference evidence="5 6" key="1">
    <citation type="submission" date="2018-12" db="EMBL/GenBank/DDBJ databases">
        <authorList>
            <person name="Tiukova I."/>
            <person name="Dainat J."/>
        </authorList>
    </citation>
    <scope>NUCLEOTIDE SEQUENCE [LARGE SCALE GENOMIC DNA]</scope>
</reference>
<proteinExistence type="inferred from homology"/>
<feature type="compositionally biased region" description="Low complexity" evidence="2">
    <location>
        <begin position="152"/>
        <end position="163"/>
    </location>
</feature>
<feature type="region of interest" description="Disordered" evidence="2">
    <location>
        <begin position="181"/>
        <end position="200"/>
    </location>
</feature>
<dbReference type="PANTHER" id="PTHR21483:SF18">
    <property type="entry name" value="RNA POLYMERASE II-ASSOCIATED PROTEIN 1"/>
    <property type="match status" value="1"/>
</dbReference>
<gene>
    <name evidence="5" type="ORF">BRENAR_LOCUS3428</name>
</gene>
<evidence type="ECO:0000259" key="4">
    <source>
        <dbReference type="Pfam" id="PF08621"/>
    </source>
</evidence>
<dbReference type="STRING" id="13370.A0A448YP97"/>
<dbReference type="InterPro" id="IPR013930">
    <property type="entry name" value="RPAP1_N"/>
</dbReference>
<evidence type="ECO:0000313" key="6">
    <source>
        <dbReference type="Proteomes" id="UP000290900"/>
    </source>
</evidence>
<dbReference type="FunCoup" id="A0A448YP97">
    <property type="interactions" value="172"/>
</dbReference>
<name>A0A448YP97_BRENA</name>
<evidence type="ECO:0000256" key="2">
    <source>
        <dbReference type="SAM" id="MobiDB-lite"/>
    </source>
</evidence>
<dbReference type="InParanoid" id="A0A448YP97"/>
<dbReference type="AlphaFoldDB" id="A0A448YP97"/>
<dbReference type="PANTHER" id="PTHR21483">
    <property type="entry name" value="RNA POLYMERASE II-ASSOCIATED PROTEIN 1"/>
    <property type="match status" value="1"/>
</dbReference>
<organism evidence="5 6">
    <name type="scientific">Brettanomyces naardenensis</name>
    <name type="common">Yeast</name>
    <dbReference type="NCBI Taxonomy" id="13370"/>
    <lineage>
        <taxon>Eukaryota</taxon>
        <taxon>Fungi</taxon>
        <taxon>Dikarya</taxon>
        <taxon>Ascomycota</taxon>
        <taxon>Saccharomycotina</taxon>
        <taxon>Pichiomycetes</taxon>
        <taxon>Pichiales</taxon>
        <taxon>Pichiaceae</taxon>
        <taxon>Brettanomyces</taxon>
    </lineage>
</organism>
<feature type="domain" description="RPAP1 C-terminal" evidence="3">
    <location>
        <begin position="292"/>
        <end position="361"/>
    </location>
</feature>
<evidence type="ECO:0000256" key="1">
    <source>
        <dbReference type="ARBA" id="ARBA00009953"/>
    </source>
</evidence>
<feature type="compositionally biased region" description="Basic and acidic residues" evidence="2">
    <location>
        <begin position="181"/>
        <end position="194"/>
    </location>
</feature>
<comment type="similarity">
    <text evidence="1">Belongs to the RPAP1 family.</text>
</comment>
<feature type="region of interest" description="Disordered" evidence="2">
    <location>
        <begin position="121"/>
        <end position="173"/>
    </location>
</feature>
<dbReference type="GO" id="GO:0006366">
    <property type="term" value="P:transcription by RNA polymerase II"/>
    <property type="evidence" value="ECO:0007669"/>
    <property type="project" value="InterPro"/>
</dbReference>
<protein>
    <submittedName>
        <fullName evidence="5">DEKNAAC103763</fullName>
    </submittedName>
</protein>
<dbReference type="InterPro" id="IPR013929">
    <property type="entry name" value="RPAP1_C"/>
</dbReference>
<dbReference type="EMBL" id="CAACVR010000024">
    <property type="protein sequence ID" value="VEU22697.1"/>
    <property type="molecule type" value="Genomic_DNA"/>
</dbReference>
<keyword evidence="6" id="KW-1185">Reference proteome</keyword>
<dbReference type="OrthoDB" id="348201at2759"/>
<dbReference type="Pfam" id="PF08620">
    <property type="entry name" value="RPAP1_C"/>
    <property type="match status" value="1"/>
</dbReference>
<sequence length="459" mass="51890">MSDSLKVESAEPTSDLSKSIDALSLKEQIDKQNSELVRKMTEEERQQNKRELLEGVDSKTLELLVKRSERKYGKAEAGDVPNGGVSAVNDQIVPANAEHGSATAPTSNRSVVSDIVPTIEGDGKWIGGYTGSAPEERPLLSEDSAPGSPNLKSALRSSRSSSTSEKKVRFNNEATVKYLEEDKKHQKKKNKEDQAKEDDEWEDIEYLDDEGPSYDSAVRILRESPKRIIEHARFPKRKDRFEPIDLDDPNFNEKLHEKFFPDLPKNVGQLEWMSNKHVPETPSDLSYDSLDDLRFDFTGEIITGSNIAEHSKTTSDGLHNHSAHPELPGYTLPELAQYLRSTYPGQRCIASRTLGRIMYKLGTLHYSVTEVTNEREGAPERQNRKAQGEEGLFEEKCWEIIIQLGILDLLNRSAADTERNVSVRNYAIEALWLWNKAGGEEICKKVADEMERKRKIYQV</sequence>
<dbReference type="Proteomes" id="UP000290900">
    <property type="component" value="Unassembled WGS sequence"/>
</dbReference>
<evidence type="ECO:0000259" key="3">
    <source>
        <dbReference type="Pfam" id="PF08620"/>
    </source>
</evidence>
<dbReference type="InterPro" id="IPR039913">
    <property type="entry name" value="RPAP1/Rba50"/>
</dbReference>
<evidence type="ECO:0000313" key="5">
    <source>
        <dbReference type="EMBL" id="VEU22697.1"/>
    </source>
</evidence>